<sequence length="54" mass="5322">MPSGHSLPVLTPRNPQRVTTQHATGVAASAPKRGGVVGVGGVAHGAVIQTEGDP</sequence>
<name>A0A542XAB9_9MICO</name>
<feature type="compositionally biased region" description="Polar residues" evidence="1">
    <location>
        <begin position="13"/>
        <end position="23"/>
    </location>
</feature>
<dbReference type="EMBL" id="VFOK01000001">
    <property type="protein sequence ID" value="TQL32767.1"/>
    <property type="molecule type" value="Genomic_DNA"/>
</dbReference>
<evidence type="ECO:0000256" key="1">
    <source>
        <dbReference type="SAM" id="MobiDB-lite"/>
    </source>
</evidence>
<reference evidence="2 3" key="1">
    <citation type="submission" date="2019-06" db="EMBL/GenBank/DDBJ databases">
        <title>Sequencing the genomes of 1000 actinobacteria strains.</title>
        <authorList>
            <person name="Klenk H.-P."/>
        </authorList>
    </citation>
    <scope>NUCLEOTIDE SEQUENCE [LARGE SCALE GENOMIC DNA]</scope>
    <source>
        <strain evidence="2 3">DSM 24617</strain>
    </source>
</reference>
<accession>A0A542XAB9</accession>
<keyword evidence="3" id="KW-1185">Reference proteome</keyword>
<organism evidence="2 3">
    <name type="scientific">Barrientosiimonas humi</name>
    <dbReference type="NCBI Taxonomy" id="999931"/>
    <lineage>
        <taxon>Bacteria</taxon>
        <taxon>Bacillati</taxon>
        <taxon>Actinomycetota</taxon>
        <taxon>Actinomycetes</taxon>
        <taxon>Micrococcales</taxon>
        <taxon>Dermacoccaceae</taxon>
        <taxon>Barrientosiimonas</taxon>
    </lineage>
</organism>
<dbReference type="Proteomes" id="UP000318336">
    <property type="component" value="Unassembled WGS sequence"/>
</dbReference>
<gene>
    <name evidence="2" type="ORF">FB554_0899</name>
</gene>
<proteinExistence type="predicted"/>
<protein>
    <submittedName>
        <fullName evidence="2">Uncharacterized protein</fullName>
    </submittedName>
</protein>
<evidence type="ECO:0000313" key="2">
    <source>
        <dbReference type="EMBL" id="TQL32767.1"/>
    </source>
</evidence>
<comment type="caution">
    <text evidence="2">The sequence shown here is derived from an EMBL/GenBank/DDBJ whole genome shotgun (WGS) entry which is preliminary data.</text>
</comment>
<feature type="region of interest" description="Disordered" evidence="1">
    <location>
        <begin position="1"/>
        <end position="34"/>
    </location>
</feature>
<evidence type="ECO:0000313" key="3">
    <source>
        <dbReference type="Proteomes" id="UP000318336"/>
    </source>
</evidence>
<dbReference type="AlphaFoldDB" id="A0A542XAB9"/>